<dbReference type="Proteomes" id="UP001429564">
    <property type="component" value="Unassembled WGS sequence"/>
</dbReference>
<evidence type="ECO:0008006" key="3">
    <source>
        <dbReference type="Google" id="ProtNLM"/>
    </source>
</evidence>
<evidence type="ECO:0000313" key="1">
    <source>
        <dbReference type="EMBL" id="NIZ60049.1"/>
    </source>
</evidence>
<sequence length="190" mass="20490">MAASDQTFACNCGKLSGHVTAEGIKSGTRVVCYCPDCRANELYHGQPDPAPGPVDLFQLSPDTINLTKGSEHLRLMRLSPKGTLRWYAGCCGTPFANTLAKPTLPFAGLRADLFTNKDALGKIKAKAFIPQNGQPAKTKGAAGMALGIISRMITSRLSGRWRETPFFDVETGNPVAEAEMPSKEERAKLY</sequence>
<evidence type="ECO:0000313" key="2">
    <source>
        <dbReference type="Proteomes" id="UP001429564"/>
    </source>
</evidence>
<dbReference type="EMBL" id="QHLQ01000002">
    <property type="protein sequence ID" value="NIZ60049.1"/>
    <property type="molecule type" value="Genomic_DNA"/>
</dbReference>
<gene>
    <name evidence="1" type="ORF">DL239_03555</name>
</gene>
<protein>
    <recommendedName>
        <fullName evidence="3">CENP-V/GFA domain-containing protein</fullName>
    </recommendedName>
</protein>
<dbReference type="Gene3D" id="2.170.150.70">
    <property type="match status" value="1"/>
</dbReference>
<dbReference type="Pfam" id="PF19648">
    <property type="entry name" value="DUF6151"/>
    <property type="match status" value="1"/>
</dbReference>
<proteinExistence type="predicted"/>
<organism evidence="1 2">
    <name type="scientific">Parasedimentitalea denitrificans</name>
    <dbReference type="NCBI Taxonomy" id="2211118"/>
    <lineage>
        <taxon>Bacteria</taxon>
        <taxon>Pseudomonadati</taxon>
        <taxon>Pseudomonadota</taxon>
        <taxon>Alphaproteobacteria</taxon>
        <taxon>Rhodobacterales</taxon>
        <taxon>Paracoccaceae</taxon>
        <taxon>Parasedimentitalea</taxon>
    </lineage>
</organism>
<reference evidence="1 2" key="1">
    <citation type="submission" date="2018-05" db="EMBL/GenBank/DDBJ databases">
        <authorList>
            <person name="Zhang Y.-J."/>
        </authorList>
    </citation>
    <scope>NUCLEOTIDE SEQUENCE [LARGE SCALE GENOMIC DNA]</scope>
    <source>
        <strain evidence="1 2">CY04</strain>
    </source>
</reference>
<keyword evidence="2" id="KW-1185">Reference proteome</keyword>
<name>A0ABX0W5F7_9RHOB</name>
<comment type="caution">
    <text evidence="1">The sequence shown here is derived from an EMBL/GenBank/DDBJ whole genome shotgun (WGS) entry which is preliminary data.</text>
</comment>
<accession>A0ABX0W5F7</accession>
<dbReference type="InterPro" id="IPR046149">
    <property type="entry name" value="DUF6151"/>
</dbReference>
<dbReference type="RefSeq" id="WP_167682372.1">
    <property type="nucleotide sequence ID" value="NZ_QHLQ01000002.1"/>
</dbReference>